<evidence type="ECO:0000256" key="1">
    <source>
        <dbReference type="ARBA" id="ARBA00023015"/>
    </source>
</evidence>
<keyword evidence="6" id="KW-1185">Reference proteome</keyword>
<dbReference type="EMBL" id="CP060780">
    <property type="protein sequence ID" value="QNP42385.1"/>
    <property type="molecule type" value="Genomic_DNA"/>
</dbReference>
<keyword evidence="3" id="KW-0804">Transcription</keyword>
<dbReference type="InterPro" id="IPR016032">
    <property type="entry name" value="Sig_transdc_resp-reg_C-effctor"/>
</dbReference>
<name>A0ABX6SY38_9SPHN</name>
<dbReference type="Pfam" id="PF03472">
    <property type="entry name" value="Autoind_bind"/>
    <property type="match status" value="1"/>
</dbReference>
<dbReference type="SMART" id="SM00421">
    <property type="entry name" value="HTH_LUXR"/>
    <property type="match status" value="1"/>
</dbReference>
<dbReference type="InterPro" id="IPR005143">
    <property type="entry name" value="TF_LuxR_autoind-bd_dom"/>
</dbReference>
<keyword evidence="2" id="KW-0238">DNA-binding</keyword>
<dbReference type="SUPFAM" id="SSF75516">
    <property type="entry name" value="Pheromone-binding domain of LuxR-like quorum-sensing transcription factors"/>
    <property type="match status" value="1"/>
</dbReference>
<reference evidence="5 6" key="1">
    <citation type="submission" date="2020-08" db="EMBL/GenBank/DDBJ databases">
        <title>Genome sequence of Sphingomonas daechungensis KACC 18115T.</title>
        <authorList>
            <person name="Hyun D.-W."/>
            <person name="Bae J.-W."/>
        </authorList>
    </citation>
    <scope>NUCLEOTIDE SEQUENCE [LARGE SCALE GENOMIC DNA]</scope>
    <source>
        <strain evidence="5 6">KACC 18115</strain>
    </source>
</reference>
<proteinExistence type="predicted"/>
<dbReference type="Pfam" id="PF00196">
    <property type="entry name" value="GerE"/>
    <property type="match status" value="1"/>
</dbReference>
<feature type="domain" description="HTH luxR-type" evidence="4">
    <location>
        <begin position="190"/>
        <end position="255"/>
    </location>
</feature>
<dbReference type="InterPro" id="IPR036693">
    <property type="entry name" value="TF_LuxR_autoind-bd_dom_sf"/>
</dbReference>
<evidence type="ECO:0000256" key="3">
    <source>
        <dbReference type="ARBA" id="ARBA00023163"/>
    </source>
</evidence>
<gene>
    <name evidence="5" type="ORF">H9L15_08645</name>
</gene>
<dbReference type="CDD" id="cd06170">
    <property type="entry name" value="LuxR_C_like"/>
    <property type="match status" value="1"/>
</dbReference>
<accession>A0ABX6SY38</accession>
<dbReference type="InterPro" id="IPR000792">
    <property type="entry name" value="Tscrpt_reg_LuxR_C"/>
</dbReference>
<dbReference type="Gene3D" id="3.30.450.80">
    <property type="entry name" value="Transcription factor LuxR-like, autoinducer-binding domain"/>
    <property type="match status" value="1"/>
</dbReference>
<evidence type="ECO:0000256" key="2">
    <source>
        <dbReference type="ARBA" id="ARBA00023125"/>
    </source>
</evidence>
<organism evidence="5 6">
    <name type="scientific">Sphingomonas daechungensis</name>
    <dbReference type="NCBI Taxonomy" id="1176646"/>
    <lineage>
        <taxon>Bacteria</taxon>
        <taxon>Pseudomonadati</taxon>
        <taxon>Pseudomonadota</taxon>
        <taxon>Alphaproteobacteria</taxon>
        <taxon>Sphingomonadales</taxon>
        <taxon>Sphingomonadaceae</taxon>
        <taxon>Sphingomonas</taxon>
    </lineage>
</organism>
<dbReference type="SUPFAM" id="SSF46894">
    <property type="entry name" value="C-terminal effector domain of the bipartite response regulators"/>
    <property type="match status" value="1"/>
</dbReference>
<evidence type="ECO:0000313" key="5">
    <source>
        <dbReference type="EMBL" id="QNP42385.1"/>
    </source>
</evidence>
<dbReference type="PANTHER" id="PTHR44688">
    <property type="entry name" value="DNA-BINDING TRANSCRIPTIONAL ACTIVATOR DEVR_DOSR"/>
    <property type="match status" value="1"/>
</dbReference>
<dbReference type="Gene3D" id="1.10.10.10">
    <property type="entry name" value="Winged helix-like DNA-binding domain superfamily/Winged helix DNA-binding domain"/>
    <property type="match status" value="1"/>
</dbReference>
<keyword evidence="1" id="KW-0805">Transcription regulation</keyword>
<sequence>MAQPAHGGIIRTSRHAGFEAVQEFATAVASISDMTALRDAVSQTTRQLGFDYFAIVHHIRFGRPSNDKVRLSDYPIEWLAKIREDEAFREPVLRAAERASSGFLWSDLDRHVPLGARERAYMLGAARHGLAEGYTVPNHVPGETFGSCHFAVRRRESLPVRNLPAAQALGCFSFEAARQILLRDTRSSEEYVVPAPLTDRQRDCVLFAARGKSDSVIAELLSIRPKTVNEHMEAAKRRYSVATRTQLIVRALFQSEICFSEVID</sequence>
<dbReference type="PANTHER" id="PTHR44688:SF16">
    <property type="entry name" value="DNA-BINDING TRANSCRIPTIONAL ACTIVATOR DEVR_DOSR"/>
    <property type="match status" value="1"/>
</dbReference>
<evidence type="ECO:0000313" key="6">
    <source>
        <dbReference type="Proteomes" id="UP000516134"/>
    </source>
</evidence>
<dbReference type="PROSITE" id="PS50043">
    <property type="entry name" value="HTH_LUXR_2"/>
    <property type="match status" value="1"/>
</dbReference>
<evidence type="ECO:0000259" key="4">
    <source>
        <dbReference type="PROSITE" id="PS50043"/>
    </source>
</evidence>
<dbReference type="RefSeq" id="WP_187713818.1">
    <property type="nucleotide sequence ID" value="NZ_BAABJC010000001.1"/>
</dbReference>
<protein>
    <submittedName>
        <fullName evidence="5">Autoinducer binding domain-containing protein</fullName>
    </submittedName>
</protein>
<dbReference type="Proteomes" id="UP000516134">
    <property type="component" value="Chromosome"/>
</dbReference>
<dbReference type="PRINTS" id="PR00038">
    <property type="entry name" value="HTHLUXR"/>
</dbReference>
<dbReference type="InterPro" id="IPR036388">
    <property type="entry name" value="WH-like_DNA-bd_sf"/>
</dbReference>